<protein>
    <submittedName>
        <fullName evidence="2">Uncharacterized protein</fullName>
    </submittedName>
</protein>
<sequence>MSHDQQPSKTTQYDPVKIEDKGSITEDIARPMVSHTHFQRNTPSGIDSAACVVTRLKTREMRTTRWESPSLDEFFSPLDLIETLGHLNLDATRFHDNIVSERETSRKMQEALASEIEALRKVMAEIKDEAAMGLVLKYKFGLETDRWLLDTPLVSSKTPAVSIHCILSNSTAHACVVRILSSEIMNSTPATGIDQDNRASQAGVLQLYIANEIQRVQHLIDTTQEERKRSSARIQHKIQHINKSLNEVDHMISSLDKTLVHCDNGELDRLVTRLKGDEAIKGESSMPDQALNKVEVDRAELKFWIGFILEERNRSERVIQKWKMAAYICGSLMLLVFTLLFFSEAVHLSVQM</sequence>
<evidence type="ECO:0000256" key="1">
    <source>
        <dbReference type="SAM" id="Phobius"/>
    </source>
</evidence>
<dbReference type="EMBL" id="NHTK01001356">
    <property type="protein sequence ID" value="PPQ99489.1"/>
    <property type="molecule type" value="Genomic_DNA"/>
</dbReference>
<dbReference type="Proteomes" id="UP000284842">
    <property type="component" value="Unassembled WGS sequence"/>
</dbReference>
<keyword evidence="1" id="KW-0812">Transmembrane</keyword>
<evidence type="ECO:0000313" key="2">
    <source>
        <dbReference type="EMBL" id="PPQ99489.1"/>
    </source>
</evidence>
<dbReference type="InParanoid" id="A0A409Y937"/>
<evidence type="ECO:0000313" key="3">
    <source>
        <dbReference type="Proteomes" id="UP000284842"/>
    </source>
</evidence>
<reference evidence="2 3" key="1">
    <citation type="journal article" date="2018" name="Evol. Lett.">
        <title>Horizontal gene cluster transfer increased hallucinogenic mushroom diversity.</title>
        <authorList>
            <person name="Reynolds H.T."/>
            <person name="Vijayakumar V."/>
            <person name="Gluck-Thaler E."/>
            <person name="Korotkin H.B."/>
            <person name="Matheny P.B."/>
            <person name="Slot J.C."/>
        </authorList>
    </citation>
    <scope>NUCLEOTIDE SEQUENCE [LARGE SCALE GENOMIC DNA]</scope>
    <source>
        <strain evidence="2 3">2629</strain>
    </source>
</reference>
<keyword evidence="3" id="KW-1185">Reference proteome</keyword>
<comment type="caution">
    <text evidence="2">The sequence shown here is derived from an EMBL/GenBank/DDBJ whole genome shotgun (WGS) entry which is preliminary data.</text>
</comment>
<feature type="transmembrane region" description="Helical" evidence="1">
    <location>
        <begin position="324"/>
        <end position="342"/>
    </location>
</feature>
<dbReference type="OrthoDB" id="10666685at2759"/>
<accession>A0A409Y937</accession>
<organism evidence="2 3">
    <name type="scientific">Panaeolus cyanescens</name>
    <dbReference type="NCBI Taxonomy" id="181874"/>
    <lineage>
        <taxon>Eukaryota</taxon>
        <taxon>Fungi</taxon>
        <taxon>Dikarya</taxon>
        <taxon>Basidiomycota</taxon>
        <taxon>Agaricomycotina</taxon>
        <taxon>Agaricomycetes</taxon>
        <taxon>Agaricomycetidae</taxon>
        <taxon>Agaricales</taxon>
        <taxon>Agaricineae</taxon>
        <taxon>Galeropsidaceae</taxon>
        <taxon>Panaeolus</taxon>
    </lineage>
</organism>
<keyword evidence="1" id="KW-0472">Membrane</keyword>
<keyword evidence="1" id="KW-1133">Transmembrane helix</keyword>
<dbReference type="AlphaFoldDB" id="A0A409Y937"/>
<gene>
    <name evidence="2" type="ORF">CVT24_005280</name>
</gene>
<name>A0A409Y937_9AGAR</name>
<proteinExistence type="predicted"/>